<sequence length="117" mass="12861">MFTAAFTDPQGTEFEAAVFQVIRSDFTANTSEAYVYDIREGNGTIESENASFSLNYRIGYWPSQASKDNGAAPYILIDTETYNADFASYALPAEQYSGLSAEEAAELHCRTEVIGVE</sequence>
<dbReference type="AlphaFoldDB" id="A0A510XTB8"/>
<dbReference type="Proteomes" id="UP000321419">
    <property type="component" value="Unassembled WGS sequence"/>
</dbReference>
<evidence type="ECO:0000313" key="1">
    <source>
        <dbReference type="EMBL" id="GEK54252.1"/>
    </source>
</evidence>
<reference evidence="1 2" key="1">
    <citation type="submission" date="2019-07" db="EMBL/GenBank/DDBJ databases">
        <title>Whole genome shotgun sequence of Pseudoalteromonas espejiana NBRC 102222.</title>
        <authorList>
            <person name="Hosoyama A."/>
            <person name="Uohara A."/>
            <person name="Ohji S."/>
            <person name="Ichikawa N."/>
        </authorList>
    </citation>
    <scope>NUCLEOTIDE SEQUENCE [LARGE SCALE GENOMIC DNA]</scope>
    <source>
        <strain evidence="1 2">NBRC 102222</strain>
    </source>
</reference>
<proteinExistence type="predicted"/>
<accession>A0A510XTB8</accession>
<protein>
    <submittedName>
        <fullName evidence="1">Uncharacterized protein</fullName>
    </submittedName>
</protein>
<dbReference type="EMBL" id="BJUM01000008">
    <property type="protein sequence ID" value="GEK54252.1"/>
    <property type="molecule type" value="Genomic_DNA"/>
</dbReference>
<evidence type="ECO:0000313" key="2">
    <source>
        <dbReference type="Proteomes" id="UP000321419"/>
    </source>
</evidence>
<dbReference type="RefSeq" id="WP_089347541.1">
    <property type="nucleotide sequence ID" value="NZ_BJUM01000008.1"/>
</dbReference>
<name>A0A510XTB8_9GAMM</name>
<gene>
    <name evidence="1" type="ORF">PES01_10970</name>
</gene>
<organism evidence="1 2">
    <name type="scientific">Pseudoalteromonas espejiana</name>
    <dbReference type="NCBI Taxonomy" id="28107"/>
    <lineage>
        <taxon>Bacteria</taxon>
        <taxon>Pseudomonadati</taxon>
        <taxon>Pseudomonadota</taxon>
        <taxon>Gammaproteobacteria</taxon>
        <taxon>Alteromonadales</taxon>
        <taxon>Pseudoalteromonadaceae</taxon>
        <taxon>Pseudoalteromonas</taxon>
    </lineage>
</organism>
<comment type="caution">
    <text evidence="1">The sequence shown here is derived from an EMBL/GenBank/DDBJ whole genome shotgun (WGS) entry which is preliminary data.</text>
</comment>
<keyword evidence="2" id="KW-1185">Reference proteome</keyword>